<dbReference type="PANTHER" id="PTHR45749:SF23">
    <property type="entry name" value="ZINC FINGER MYM-TYPE PROTEIN 1-LIKE"/>
    <property type="match status" value="1"/>
</dbReference>
<proteinExistence type="predicted"/>
<evidence type="ECO:0000313" key="2">
    <source>
        <dbReference type="Proteomes" id="UP001152795"/>
    </source>
</evidence>
<protein>
    <submittedName>
        <fullName evidence="1">Zinc finger MYM-type 1-like</fullName>
    </submittedName>
</protein>
<gene>
    <name evidence="1" type="ORF">PACLA_8A012505</name>
</gene>
<accession>A0A6S7G1H0</accession>
<dbReference type="AlphaFoldDB" id="A0A6S7G1H0"/>
<dbReference type="PANTHER" id="PTHR45749">
    <property type="match status" value="1"/>
</dbReference>
<dbReference type="Proteomes" id="UP001152795">
    <property type="component" value="Unassembled WGS sequence"/>
</dbReference>
<sequence length="121" mass="13171">MSGKYNGMQAVIHRKFPLAEYVPCAAHSLNLVGQSAVSCCLESVGFFGFVQGLYSLLVASTHRWKVVHNRLKKKGLPTVKRLSDTRWSAHAAAVKAVVKGYEEIKAGLKEIAADPEQTGDT</sequence>
<organism evidence="1 2">
    <name type="scientific">Paramuricea clavata</name>
    <name type="common">Red gorgonian</name>
    <name type="synonym">Violescent sea-whip</name>
    <dbReference type="NCBI Taxonomy" id="317549"/>
    <lineage>
        <taxon>Eukaryota</taxon>
        <taxon>Metazoa</taxon>
        <taxon>Cnidaria</taxon>
        <taxon>Anthozoa</taxon>
        <taxon>Octocorallia</taxon>
        <taxon>Malacalcyonacea</taxon>
        <taxon>Plexauridae</taxon>
        <taxon>Paramuricea</taxon>
    </lineage>
</organism>
<dbReference type="SUPFAM" id="SSF53098">
    <property type="entry name" value="Ribonuclease H-like"/>
    <property type="match status" value="1"/>
</dbReference>
<dbReference type="EMBL" id="CACRXK020000236">
    <property type="protein sequence ID" value="CAB3979861.1"/>
    <property type="molecule type" value="Genomic_DNA"/>
</dbReference>
<dbReference type="InterPro" id="IPR012337">
    <property type="entry name" value="RNaseH-like_sf"/>
</dbReference>
<reference evidence="1" key="1">
    <citation type="submission" date="2020-04" db="EMBL/GenBank/DDBJ databases">
        <authorList>
            <person name="Alioto T."/>
            <person name="Alioto T."/>
            <person name="Gomez Garrido J."/>
        </authorList>
    </citation>
    <scope>NUCLEOTIDE SEQUENCE</scope>
    <source>
        <strain evidence="1">A484AB</strain>
    </source>
</reference>
<comment type="caution">
    <text evidence="1">The sequence shown here is derived from an EMBL/GenBank/DDBJ whole genome shotgun (WGS) entry which is preliminary data.</text>
</comment>
<evidence type="ECO:0000313" key="1">
    <source>
        <dbReference type="EMBL" id="CAB3979861.1"/>
    </source>
</evidence>
<keyword evidence="2" id="KW-1185">Reference proteome</keyword>
<name>A0A6S7G1H0_PARCT</name>
<dbReference type="OrthoDB" id="8045002at2759"/>